<evidence type="ECO:0000313" key="1">
    <source>
        <dbReference type="EMBL" id="KAF9465983.1"/>
    </source>
</evidence>
<comment type="caution">
    <text evidence="1">The sequence shown here is derived from an EMBL/GenBank/DDBJ whole genome shotgun (WGS) entry which is preliminary data.</text>
</comment>
<organism evidence="1 2">
    <name type="scientific">Collybia nuda</name>
    <dbReference type="NCBI Taxonomy" id="64659"/>
    <lineage>
        <taxon>Eukaryota</taxon>
        <taxon>Fungi</taxon>
        <taxon>Dikarya</taxon>
        <taxon>Basidiomycota</taxon>
        <taxon>Agaricomycotina</taxon>
        <taxon>Agaricomycetes</taxon>
        <taxon>Agaricomycetidae</taxon>
        <taxon>Agaricales</taxon>
        <taxon>Tricholomatineae</taxon>
        <taxon>Clitocybaceae</taxon>
        <taxon>Collybia</taxon>
    </lineage>
</organism>
<evidence type="ECO:0000313" key="2">
    <source>
        <dbReference type="Proteomes" id="UP000807353"/>
    </source>
</evidence>
<proteinExistence type="predicted"/>
<dbReference type="SUPFAM" id="SSF52047">
    <property type="entry name" value="RNI-like"/>
    <property type="match status" value="1"/>
</dbReference>
<gene>
    <name evidence="1" type="ORF">BDZ94DRAFT_1319945</name>
</gene>
<dbReference type="Gene3D" id="3.80.10.10">
    <property type="entry name" value="Ribonuclease Inhibitor"/>
    <property type="match status" value="1"/>
</dbReference>
<protein>
    <submittedName>
        <fullName evidence="1">Uncharacterized protein</fullName>
    </submittedName>
</protein>
<dbReference type="Proteomes" id="UP000807353">
    <property type="component" value="Unassembled WGS sequence"/>
</dbReference>
<dbReference type="InterPro" id="IPR032675">
    <property type="entry name" value="LRR_dom_sf"/>
</dbReference>
<keyword evidence="2" id="KW-1185">Reference proteome</keyword>
<reference evidence="1" key="1">
    <citation type="submission" date="2020-11" db="EMBL/GenBank/DDBJ databases">
        <authorList>
            <consortium name="DOE Joint Genome Institute"/>
            <person name="Ahrendt S."/>
            <person name="Riley R."/>
            <person name="Andreopoulos W."/>
            <person name="Labutti K."/>
            <person name="Pangilinan J."/>
            <person name="Ruiz-Duenas F.J."/>
            <person name="Barrasa J.M."/>
            <person name="Sanchez-Garcia M."/>
            <person name="Camarero S."/>
            <person name="Miyauchi S."/>
            <person name="Serrano A."/>
            <person name="Linde D."/>
            <person name="Babiker R."/>
            <person name="Drula E."/>
            <person name="Ayuso-Fernandez I."/>
            <person name="Pacheco R."/>
            <person name="Padilla G."/>
            <person name="Ferreira P."/>
            <person name="Barriuso J."/>
            <person name="Kellner H."/>
            <person name="Castanera R."/>
            <person name="Alfaro M."/>
            <person name="Ramirez L."/>
            <person name="Pisabarro A.G."/>
            <person name="Kuo A."/>
            <person name="Tritt A."/>
            <person name="Lipzen A."/>
            <person name="He G."/>
            <person name="Yan M."/>
            <person name="Ng V."/>
            <person name="Cullen D."/>
            <person name="Martin F."/>
            <person name="Rosso M.-N."/>
            <person name="Henrissat B."/>
            <person name="Hibbett D."/>
            <person name="Martinez A.T."/>
            <person name="Grigoriev I.V."/>
        </authorList>
    </citation>
    <scope>NUCLEOTIDE SEQUENCE</scope>
    <source>
        <strain evidence="1">CBS 247.69</strain>
    </source>
</reference>
<name>A0A9P6CMR8_9AGAR</name>
<dbReference type="OrthoDB" id="2839919at2759"/>
<accession>A0A9P6CMR8</accession>
<sequence length="549" mass="60920">MLRSTKVSGSFTDLDDDVLDLIIKQILLGSYQSLKRADPWALGADKAFMMGLSLTCKKIRACVISWLFREIIWPGNKPSVTRMLEPLVLDGEFHKARPVAEYPRVPDVILPHIRRLFIRCHRKILSEPLLQSMPQMTSLTSVIFDCKFTPPVDVVELIARLPSVVGVGFLQTPLDFRLSSYEFLHLEHLSLRIASGQIVINNGPAINAATSEVHRPTMNGFPACFVDTRGARAQLQNTTEAEISKQLMAANISSLRYLEVNASLLQWCEFEKMEWPCLHTFVLSGSPPVNLSRPIVSFLRGMKSLSDLQFRWVHQKGCLFRLSPDSTSANLSELFPALSSLTVTNPTPSDQCYAHLPPGLNHLFLPVVYPKYGSGLSFSDARTILHSIAAGPAILSTLHFQLRCFTSLEIIQEVAQGFPNLQSLEIGTMYNDRDPSPNTVSWDVYADALSPFVHLQKLRIAPQFKFNGRPGCLGPILEEINLAILLAKEVPSLQDVAFQSLASAGSHLSAQRSDTWNNWTTYELVRGKAESGGKITILCDGDVCEGSES</sequence>
<dbReference type="AlphaFoldDB" id="A0A9P6CMR8"/>
<dbReference type="EMBL" id="MU150244">
    <property type="protein sequence ID" value="KAF9465983.1"/>
    <property type="molecule type" value="Genomic_DNA"/>
</dbReference>